<reference evidence="7" key="2">
    <citation type="submission" date="2014-03" db="EMBL/GenBank/DDBJ databases">
        <title>The whipworm genome and dual-species transcriptomics of an intimate host-pathogen interaction.</title>
        <authorList>
            <person name="Foth B.J."/>
            <person name="Tsai I.J."/>
            <person name="Reid A.J."/>
            <person name="Bancroft A.J."/>
            <person name="Nichol S."/>
            <person name="Tracey A."/>
            <person name="Holroyd N."/>
            <person name="Cotton J.A."/>
            <person name="Stanley E.J."/>
            <person name="Zarowiecki M."/>
            <person name="Liu J.Z."/>
            <person name="Huckvale T."/>
            <person name="Cooper P.J."/>
            <person name="Grencis R.K."/>
            <person name="Berriman M."/>
        </authorList>
    </citation>
    <scope>NUCLEOTIDE SEQUENCE [LARGE SCALE GENOMIC DNA]</scope>
</reference>
<dbReference type="GO" id="GO:0043015">
    <property type="term" value="F:gamma-tubulin binding"/>
    <property type="evidence" value="ECO:0007669"/>
    <property type="project" value="InterPro"/>
</dbReference>
<dbReference type="STRING" id="36087.A0A077YY92"/>
<organism evidence="7 8">
    <name type="scientific">Trichuris trichiura</name>
    <name type="common">Whipworm</name>
    <name type="synonym">Trichocephalus trichiurus</name>
    <dbReference type="NCBI Taxonomy" id="36087"/>
    <lineage>
        <taxon>Eukaryota</taxon>
        <taxon>Metazoa</taxon>
        <taxon>Ecdysozoa</taxon>
        <taxon>Nematoda</taxon>
        <taxon>Enoplea</taxon>
        <taxon>Dorylaimia</taxon>
        <taxon>Trichinellida</taxon>
        <taxon>Trichuridae</taxon>
        <taxon>Trichuris</taxon>
    </lineage>
</organism>
<keyword evidence="8" id="KW-1185">Reference proteome</keyword>
<dbReference type="GO" id="GO:0005874">
    <property type="term" value="C:microtubule"/>
    <property type="evidence" value="ECO:0007669"/>
    <property type="project" value="UniProtKB-KW"/>
</dbReference>
<reference evidence="7" key="1">
    <citation type="submission" date="2014-01" db="EMBL/GenBank/DDBJ databases">
        <authorList>
            <person name="Aslett M."/>
        </authorList>
    </citation>
    <scope>NUCLEOTIDE SEQUENCE</scope>
</reference>
<evidence type="ECO:0000256" key="5">
    <source>
        <dbReference type="ARBA" id="ARBA00023212"/>
    </source>
</evidence>
<keyword evidence="5" id="KW-0206">Cytoskeleton</keyword>
<proteinExistence type="inferred from homology"/>
<dbReference type="InterPro" id="IPR040457">
    <property type="entry name" value="GCP_C"/>
</dbReference>
<evidence type="ECO:0000256" key="3">
    <source>
        <dbReference type="ARBA" id="ARBA00022490"/>
    </source>
</evidence>
<dbReference type="Proteomes" id="UP000030665">
    <property type="component" value="Unassembled WGS sequence"/>
</dbReference>
<keyword evidence="3" id="KW-0963">Cytoplasm</keyword>
<dbReference type="Pfam" id="PF04130">
    <property type="entry name" value="GCP_C_terminal"/>
    <property type="match status" value="1"/>
</dbReference>
<evidence type="ECO:0000256" key="2">
    <source>
        <dbReference type="ARBA" id="ARBA00010337"/>
    </source>
</evidence>
<comment type="similarity">
    <text evidence="2">Belongs to the TUBGCP family.</text>
</comment>
<evidence type="ECO:0000313" key="7">
    <source>
        <dbReference type="EMBL" id="CDW52684.1"/>
    </source>
</evidence>
<evidence type="ECO:0000256" key="4">
    <source>
        <dbReference type="ARBA" id="ARBA00022701"/>
    </source>
</evidence>
<evidence type="ECO:0000313" key="8">
    <source>
        <dbReference type="Proteomes" id="UP000030665"/>
    </source>
</evidence>
<gene>
    <name evidence="7" type="ORF">TTRE_0000094601</name>
</gene>
<dbReference type="EMBL" id="HG805829">
    <property type="protein sequence ID" value="CDW52684.1"/>
    <property type="molecule type" value="Genomic_DNA"/>
</dbReference>
<dbReference type="OrthoDB" id="66546at2759"/>
<evidence type="ECO:0000259" key="6">
    <source>
        <dbReference type="Pfam" id="PF04130"/>
    </source>
</evidence>
<dbReference type="InterPro" id="IPR042241">
    <property type="entry name" value="GCP_C_sf"/>
</dbReference>
<comment type="subcellular location">
    <subcellularLocation>
        <location evidence="1">Cytoplasm</location>
        <location evidence="1">Cytoskeleton</location>
    </subcellularLocation>
</comment>
<keyword evidence="4" id="KW-0493">Microtubule</keyword>
<evidence type="ECO:0000256" key="1">
    <source>
        <dbReference type="ARBA" id="ARBA00004245"/>
    </source>
</evidence>
<dbReference type="AlphaFoldDB" id="A0A077YY92"/>
<feature type="domain" description="Gamma tubulin complex component C-terminal" evidence="6">
    <location>
        <begin position="552"/>
        <end position="710"/>
    </location>
</feature>
<name>A0A077YY92_TRITR</name>
<dbReference type="Gene3D" id="1.20.120.1900">
    <property type="entry name" value="Gamma-tubulin complex, C-terminal domain"/>
    <property type="match status" value="1"/>
</dbReference>
<accession>A0A077YY92</accession>
<sequence>MKQTSDYMDVVQPISVFQESIIDALQQVASTVVGQRNFNRAHCFRCFKVFLSRRAAKAANQRKNYTVEVQQLLAKRSLENNDLRKEEKVRLADQLIDQLQPFKEGNEELVKILFFLLLLESEPQSSPTNTNAVYGFQHCLNTGSTAIKLVERYSFNAYLHKEDVTDMNLHNEEPLCLLSTNAQRHMRHALSLCRWRAKTKKKKVLDCYNLNLTAGMLNNLYLNASCQAYLNNKAPFPRSTVYMSFSQLKEFVRPLFSGISSDMFVYNEAEDTFIMDLEVSLDGIMLDAFESSLRTFLKGATKTLEIALNEYKWYDPYQEFRWIQCAYLTGSVTNSQRLLGKNDAEETLEDLCYLPPEDMPPFIGSRVATAMSCLRYCFVLDKCTNCSQMINFKFAWEPKRLSKEEYGFAKLIGQREIEVMIPISSSVAEELEKFFDANFSKEKFQLVHSSLWQYYVKNLDVLSVLSDCDRIFLGRDKASTIWPIFEESLFPLIADRLEPAKIVNHPRMIYATRQICQKCRRLKTSFTLGNSTSKLDLQSDRLFSWIQPCVELSWALSLIIPERSVKVYEEIWRTLCYANFSVWYAKTTCSDLLRNQHGNVKCCVDFHNVHKFADDLNSFIAEEITIACAKFAEDIKAVESVDWLRRTHTDFLSAIQFRCLFNSPSIHLCFMDIFKSTIACCESIRCGDLQATAEYSCSTIQRACELCTNLELQKEEELRNNTDSLLARLDISRFLASRVVK</sequence>
<protein>
    <submittedName>
        <fullName evidence="7">Spc97 Spc98 domain containing protein</fullName>
    </submittedName>
</protein>